<dbReference type="PANTHER" id="PTHR10965:SF0">
    <property type="entry name" value="LARGE RIBOSOMAL SUBUNIT PROTEIN EL38"/>
    <property type="match status" value="1"/>
</dbReference>
<dbReference type="Pfam" id="PF01781">
    <property type="entry name" value="Ribosomal_L38e"/>
    <property type="match status" value="1"/>
</dbReference>
<dbReference type="Gene3D" id="3.30.720.90">
    <property type="match status" value="1"/>
</dbReference>
<name>A0A0C7N573_9SACH</name>
<dbReference type="EMBL" id="LN736363">
    <property type="protein sequence ID" value="CEP61768.1"/>
    <property type="molecule type" value="Genomic_DNA"/>
</dbReference>
<protein>
    <recommendedName>
        <fullName evidence="4">Large ribosomal subunit protein eL38</fullName>
    </recommendedName>
    <alternativeName>
        <fullName evidence="5">60S ribosomal protein L38</fullName>
    </alternativeName>
</protein>
<dbReference type="GO" id="GO:0022618">
    <property type="term" value="P:protein-RNA complex assembly"/>
    <property type="evidence" value="ECO:0007669"/>
    <property type="project" value="TreeGrafter"/>
</dbReference>
<dbReference type="InterPro" id="IPR038464">
    <property type="entry name" value="Ribosomal_eL38_sf"/>
</dbReference>
<evidence type="ECO:0000256" key="4">
    <source>
        <dbReference type="ARBA" id="ARBA00035235"/>
    </source>
</evidence>
<keyword evidence="3 6" id="KW-0687">Ribonucleoprotein</keyword>
<evidence type="ECO:0000313" key="8">
    <source>
        <dbReference type="Proteomes" id="UP000054304"/>
    </source>
</evidence>
<organism evidence="7 8">
    <name type="scientific">Lachancea lanzarotensis</name>
    <dbReference type="NCBI Taxonomy" id="1245769"/>
    <lineage>
        <taxon>Eukaryota</taxon>
        <taxon>Fungi</taxon>
        <taxon>Dikarya</taxon>
        <taxon>Ascomycota</taxon>
        <taxon>Saccharomycotina</taxon>
        <taxon>Saccharomycetes</taxon>
        <taxon>Saccharomycetales</taxon>
        <taxon>Saccharomycetaceae</taxon>
        <taxon>Lachancea</taxon>
    </lineage>
</organism>
<evidence type="ECO:0000313" key="7">
    <source>
        <dbReference type="EMBL" id="CEP61768.1"/>
    </source>
</evidence>
<reference evidence="7 8" key="1">
    <citation type="submission" date="2014-12" db="EMBL/GenBank/DDBJ databases">
        <authorList>
            <person name="Neuveglise Cecile"/>
        </authorList>
    </citation>
    <scope>NUCLEOTIDE SEQUENCE [LARGE SCALE GENOMIC DNA]</scope>
    <source>
        <strain evidence="7 8">CBS 12615</strain>
    </source>
</reference>
<dbReference type="GeneID" id="34685208"/>
<evidence type="ECO:0000256" key="5">
    <source>
        <dbReference type="ARBA" id="ARBA00035338"/>
    </source>
</evidence>
<gene>
    <name evidence="7" type="ORF">LALA0_S04e00210g</name>
</gene>
<dbReference type="FunFam" id="3.30.720.90:FF:000002">
    <property type="entry name" value="60S ribosomal proteins L38"/>
    <property type="match status" value="1"/>
</dbReference>
<dbReference type="InterPro" id="IPR002675">
    <property type="entry name" value="Ribosomal_eL38"/>
</dbReference>
<accession>A0A0C7N573</accession>
<proteinExistence type="inferred from homology"/>
<dbReference type="STRING" id="1245769.A0A0C7N573"/>
<dbReference type="OrthoDB" id="10250488at2759"/>
<dbReference type="Proteomes" id="UP000054304">
    <property type="component" value="Unassembled WGS sequence"/>
</dbReference>
<dbReference type="GO" id="GO:0022625">
    <property type="term" value="C:cytosolic large ribosomal subunit"/>
    <property type="evidence" value="ECO:0007669"/>
    <property type="project" value="EnsemblFungi"/>
</dbReference>
<dbReference type="GO" id="GO:0003735">
    <property type="term" value="F:structural constituent of ribosome"/>
    <property type="evidence" value="ECO:0007669"/>
    <property type="project" value="InterPro"/>
</dbReference>
<comment type="similarity">
    <text evidence="1 6">Belongs to the eukaryotic ribosomal protein eL38 family.</text>
</comment>
<dbReference type="HOGENOM" id="CLU_152057_1_0_1"/>
<dbReference type="PANTHER" id="PTHR10965">
    <property type="entry name" value="60S RIBOSOMAL PROTEIN L38"/>
    <property type="match status" value="1"/>
</dbReference>
<evidence type="ECO:0000256" key="2">
    <source>
        <dbReference type="ARBA" id="ARBA00022980"/>
    </source>
</evidence>
<evidence type="ECO:0000256" key="3">
    <source>
        <dbReference type="ARBA" id="ARBA00023274"/>
    </source>
</evidence>
<dbReference type="GO" id="GO:0006412">
    <property type="term" value="P:translation"/>
    <property type="evidence" value="ECO:0007669"/>
    <property type="project" value="InterPro"/>
</dbReference>
<evidence type="ECO:0000256" key="1">
    <source>
        <dbReference type="ARBA" id="ARBA00007803"/>
    </source>
</evidence>
<keyword evidence="2 6" id="KW-0689">Ribosomal protein</keyword>
<keyword evidence="8" id="KW-1185">Reference proteome</keyword>
<evidence type="ECO:0000256" key="6">
    <source>
        <dbReference type="RuleBase" id="RU003445"/>
    </source>
</evidence>
<dbReference type="AlphaFoldDB" id="A0A0C7N573"/>
<dbReference type="RefSeq" id="XP_022628000.1">
    <property type="nucleotide sequence ID" value="XM_022772546.1"/>
</dbReference>
<sequence length="78" mass="8863">MAKEITDIKEFLELARRADVQSATVKINKKLNKSGKAFRQTKFKVRGSRYLYTLIVNDAGKAKKLIQSLPPTLKVNKL</sequence>